<evidence type="ECO:0000256" key="4">
    <source>
        <dbReference type="ARBA" id="ARBA00022679"/>
    </source>
</evidence>
<dbReference type="EMBL" id="JACRVF010000002">
    <property type="protein sequence ID" value="MBC5993281.1"/>
    <property type="molecule type" value="Genomic_DNA"/>
</dbReference>
<evidence type="ECO:0000256" key="3">
    <source>
        <dbReference type="ARBA" id="ARBA00022603"/>
    </source>
</evidence>
<keyword evidence="4 6" id="KW-0808">Transferase</keyword>
<feature type="binding site" evidence="6">
    <location>
        <begin position="126"/>
        <end position="127"/>
    </location>
    <ligand>
        <name>S-adenosyl-L-methionine</name>
        <dbReference type="ChEBI" id="CHEBI:59789"/>
    </ligand>
</feature>
<comment type="similarity">
    <text evidence="6">Belongs to the methyltransferase superfamily. RNA methyltransferase RsmG family.</text>
</comment>
<dbReference type="PANTHER" id="PTHR31760">
    <property type="entry name" value="S-ADENOSYL-L-METHIONINE-DEPENDENT METHYLTRANSFERASES SUPERFAMILY PROTEIN"/>
    <property type="match status" value="1"/>
</dbReference>
<accession>A0A923SK00</accession>
<evidence type="ECO:0000313" key="7">
    <source>
        <dbReference type="EMBL" id="MBC5993281.1"/>
    </source>
</evidence>
<protein>
    <recommendedName>
        <fullName evidence="6">Ribosomal RNA small subunit methyltransferase G</fullName>
        <ecNumber evidence="6">2.1.1.-</ecNumber>
    </recommendedName>
    <alternativeName>
        <fullName evidence="6">16S rRNA 7-methylguanosine methyltransferase</fullName>
        <shortName evidence="6">16S rRNA m7G methyltransferase</shortName>
    </alternativeName>
</protein>
<dbReference type="HAMAP" id="MF_00074">
    <property type="entry name" value="16SrRNA_methyltr_G"/>
    <property type="match status" value="1"/>
</dbReference>
<feature type="binding site" evidence="6">
    <location>
        <position position="80"/>
    </location>
    <ligand>
        <name>S-adenosyl-L-methionine</name>
        <dbReference type="ChEBI" id="CHEBI:59789"/>
    </ligand>
</feature>
<keyword evidence="2 6" id="KW-0698">rRNA processing</keyword>
<evidence type="ECO:0000256" key="2">
    <source>
        <dbReference type="ARBA" id="ARBA00022552"/>
    </source>
</evidence>
<feature type="binding site" evidence="6">
    <location>
        <position position="139"/>
    </location>
    <ligand>
        <name>S-adenosyl-L-methionine</name>
        <dbReference type="ChEBI" id="CHEBI:59789"/>
    </ligand>
</feature>
<comment type="caution">
    <text evidence="7">The sequence shown here is derived from an EMBL/GenBank/DDBJ whole genome shotgun (WGS) entry which is preliminary data.</text>
</comment>
<dbReference type="NCBIfam" id="TIGR00138">
    <property type="entry name" value="rsmG_gidB"/>
    <property type="match status" value="1"/>
</dbReference>
<dbReference type="RefSeq" id="WP_187067279.1">
    <property type="nucleotide sequence ID" value="NZ_JACRVF010000002.1"/>
</dbReference>
<comment type="caution">
    <text evidence="6">Lacks conserved residue(s) required for the propagation of feature annotation.</text>
</comment>
<sequence length="217" mass="24826">MTAIRTLLSGYFPALTEDQLQKYEHMGELYKEWNQKINVISRKDMDQLGVHHILHSLGIAKVVQFPEHTAVMDVGTGGGLPGLPLAVMFPEVKFHLVDSIGKKIHVVQEIARELHLQNVTASHTRAEQVRDKYDFVVSRAVTRLANFWPWIMNSFKKTGLPEEGLYYLKGGDLEEEIAESGLITKAYNLSDYFTEDFFETKKVVYVPLKETRKTSKR</sequence>
<dbReference type="InterPro" id="IPR003682">
    <property type="entry name" value="rRNA_ssu_MeTfrase_G"/>
</dbReference>
<keyword evidence="8" id="KW-1185">Reference proteome</keyword>
<dbReference type="InterPro" id="IPR029063">
    <property type="entry name" value="SAM-dependent_MTases_sf"/>
</dbReference>
<comment type="function">
    <text evidence="6">Specifically methylates the N7 position of a guanine in 16S rRNA.</text>
</comment>
<dbReference type="Proteomes" id="UP000603640">
    <property type="component" value="Unassembled WGS sequence"/>
</dbReference>
<dbReference type="Pfam" id="PF02527">
    <property type="entry name" value="GidB"/>
    <property type="match status" value="1"/>
</dbReference>
<evidence type="ECO:0000256" key="6">
    <source>
        <dbReference type="HAMAP-Rule" id="MF_00074"/>
    </source>
</evidence>
<proteinExistence type="inferred from homology"/>
<name>A0A923SK00_9BACT</name>
<evidence type="ECO:0000256" key="1">
    <source>
        <dbReference type="ARBA" id="ARBA00022490"/>
    </source>
</evidence>
<gene>
    <name evidence="6 7" type="primary">rsmG</name>
    <name evidence="7" type="ORF">H8S84_10585</name>
</gene>
<feature type="binding site" evidence="6">
    <location>
        <position position="75"/>
    </location>
    <ligand>
        <name>S-adenosyl-L-methionine</name>
        <dbReference type="ChEBI" id="CHEBI:59789"/>
    </ligand>
</feature>
<reference evidence="7" key="1">
    <citation type="submission" date="2020-08" db="EMBL/GenBank/DDBJ databases">
        <title>Pontibacter sp. SD6 16S ribosomal RNA gene Genome sequencing and assembly.</title>
        <authorList>
            <person name="Kang M."/>
        </authorList>
    </citation>
    <scope>NUCLEOTIDE SEQUENCE</scope>
    <source>
        <strain evidence="7">SD6</strain>
    </source>
</reference>
<comment type="subcellular location">
    <subcellularLocation>
        <location evidence="6">Cytoplasm</location>
    </subcellularLocation>
</comment>
<evidence type="ECO:0000313" key="8">
    <source>
        <dbReference type="Proteomes" id="UP000603640"/>
    </source>
</evidence>
<keyword evidence="1 6" id="KW-0963">Cytoplasm</keyword>
<keyword evidence="3 6" id="KW-0489">Methyltransferase</keyword>
<keyword evidence="5 6" id="KW-0949">S-adenosyl-L-methionine</keyword>
<organism evidence="7 8">
    <name type="scientific">Pontibacter cellulosilyticus</name>
    <dbReference type="NCBI Taxonomy" id="1720253"/>
    <lineage>
        <taxon>Bacteria</taxon>
        <taxon>Pseudomonadati</taxon>
        <taxon>Bacteroidota</taxon>
        <taxon>Cytophagia</taxon>
        <taxon>Cytophagales</taxon>
        <taxon>Hymenobacteraceae</taxon>
        <taxon>Pontibacter</taxon>
    </lineage>
</organism>
<evidence type="ECO:0000256" key="5">
    <source>
        <dbReference type="ARBA" id="ARBA00022691"/>
    </source>
</evidence>
<dbReference type="Gene3D" id="3.40.50.150">
    <property type="entry name" value="Vaccinia Virus protein VP39"/>
    <property type="match status" value="1"/>
</dbReference>
<dbReference type="PANTHER" id="PTHR31760:SF0">
    <property type="entry name" value="S-ADENOSYL-L-METHIONINE-DEPENDENT METHYLTRANSFERASES SUPERFAMILY PROTEIN"/>
    <property type="match status" value="1"/>
</dbReference>
<dbReference type="GO" id="GO:0070043">
    <property type="term" value="F:rRNA (guanine-N7-)-methyltransferase activity"/>
    <property type="evidence" value="ECO:0007669"/>
    <property type="project" value="UniProtKB-UniRule"/>
</dbReference>
<dbReference type="EC" id="2.1.1.-" evidence="6"/>
<dbReference type="GO" id="GO:0005829">
    <property type="term" value="C:cytosol"/>
    <property type="evidence" value="ECO:0007669"/>
    <property type="project" value="TreeGrafter"/>
</dbReference>
<dbReference type="AlphaFoldDB" id="A0A923SK00"/>
<dbReference type="SUPFAM" id="SSF53335">
    <property type="entry name" value="S-adenosyl-L-methionine-dependent methyltransferases"/>
    <property type="match status" value="1"/>
</dbReference>
<dbReference type="PIRSF" id="PIRSF003078">
    <property type="entry name" value="GidB"/>
    <property type="match status" value="1"/>
</dbReference>